<comment type="pathway">
    <text evidence="1">Cofactor biosynthesis; biotin biosynthesis; biotin from 7,8-diaminononanoate: step 1/2.</text>
</comment>
<dbReference type="PANTHER" id="PTHR43210:SF5">
    <property type="entry name" value="DETHIOBIOTIN SYNTHETASE"/>
    <property type="match status" value="1"/>
</dbReference>
<reference evidence="2" key="5">
    <citation type="submission" date="2020-09" db="EMBL/GenBank/DDBJ databases">
        <authorList>
            <person name="Sun Q."/>
            <person name="Ohkuma M."/>
        </authorList>
    </citation>
    <scope>NUCLEOTIDE SEQUENCE</scope>
    <source>
        <strain evidence="2">JCM 4434</strain>
    </source>
</reference>
<protein>
    <recommendedName>
        <fullName evidence="1">ATP-dependent dethiobiotin synthetase BioD</fullName>
        <ecNumber evidence="1">6.3.3.3</ecNumber>
    </recommendedName>
    <alternativeName>
        <fullName evidence="1">DTB synthetase</fullName>
        <shortName evidence="1">DTBS</shortName>
    </alternativeName>
    <alternativeName>
        <fullName evidence="1">Dethiobiotin synthase</fullName>
    </alternativeName>
</protein>
<dbReference type="RefSeq" id="WP_037828210.1">
    <property type="nucleotide sequence ID" value="NZ_BMUB01000001.1"/>
</dbReference>
<sequence length="252" mass="25447">MSARILFVTGTNTDVGKTVATAAVAAAALRAGRKVAVLKPGQTGVAPGEPGDAAEVARLAGDLTISELARYPEPLAPDTAARRSGLPYLSPAEVVAEVADLAATHDVVLVEGAGGLLVRYDDQGRTLADQARAVLDAGLPAEVLLVASAGLGTLNIVALTAEALAARGLPLAGVLVGSWPTDPGLAERCNLADLPRSAGAPLLGALPERAGAAEDFTEVALASLAPELGGTWDAEHFAHVHRPEPGPRPPKV</sequence>
<accession>A0A8H9HDB6</accession>
<keyword evidence="1" id="KW-0436">Ligase</keyword>
<dbReference type="OrthoDB" id="9802610at2"/>
<dbReference type="GO" id="GO:0000287">
    <property type="term" value="F:magnesium ion binding"/>
    <property type="evidence" value="ECO:0007669"/>
    <property type="project" value="UniProtKB-UniRule"/>
</dbReference>
<name>A0A1E7N7J4_KITAU</name>
<comment type="caution">
    <text evidence="3">The sequence shown here is derived from an EMBL/GenBank/DDBJ whole genome shotgun (WGS) entry which is preliminary data.</text>
</comment>
<reference evidence="4" key="3">
    <citation type="submission" date="2016-08" db="EMBL/GenBank/DDBJ databases">
        <title>Sequencing, assembly and comparative genomics of S. aureofaciens ATCC 10762.</title>
        <authorList>
            <person name="Gradnigo J.S."/>
            <person name="Johnson N."/>
            <person name="Somerville G.A."/>
        </authorList>
    </citation>
    <scope>NUCLEOTIDE SEQUENCE [LARGE SCALE GENOMIC DNA]</scope>
    <source>
        <strain evidence="4">ATCC 10762 / DSM 40127 / CCM 3239 / JCM 4008 / LMG 5968 / NBRC 12843 / NCIMB 8234 / A-377</strain>
    </source>
</reference>
<evidence type="ECO:0000313" key="2">
    <source>
        <dbReference type="EMBL" id="GGU57765.1"/>
    </source>
</evidence>
<comment type="cofactor">
    <cofactor evidence="1">
        <name>Mg(2+)</name>
        <dbReference type="ChEBI" id="CHEBI:18420"/>
    </cofactor>
</comment>
<reference evidence="3" key="4">
    <citation type="submission" date="2016-08" db="EMBL/GenBank/DDBJ databases">
        <title>Sequencing, Assembly and Comparative Genomics of S. aureofaciens ATCC 10762.</title>
        <authorList>
            <person name="Gradnigo J.S."/>
            <person name="Johnson N."/>
            <person name="Somerville G.A."/>
        </authorList>
    </citation>
    <scope>NUCLEOTIDE SEQUENCE [LARGE SCALE GENOMIC DNA]</scope>
    <source>
        <strain evidence="3">ATCC 10762</strain>
    </source>
</reference>
<keyword evidence="1" id="KW-0460">Magnesium</keyword>
<comment type="function">
    <text evidence="1">Catalyzes a mechanistically unusual reaction, the ATP-dependent insertion of CO2 between the N7 and N8 nitrogen atoms of 7,8-diaminopelargonic acid (DAPA, also called 7,8-diammoniononanoate) to form a ureido ring.</text>
</comment>
<dbReference type="AlphaFoldDB" id="A0A1E7N7J4"/>
<feature type="binding site" evidence="1">
    <location>
        <begin position="111"/>
        <end position="114"/>
    </location>
    <ligand>
        <name>ATP</name>
        <dbReference type="ChEBI" id="CHEBI:30616"/>
    </ligand>
</feature>
<reference evidence="3 4" key="2">
    <citation type="submission" date="2014-07" db="EMBL/GenBank/DDBJ databases">
        <authorList>
            <person name="Zhang J.E."/>
            <person name="Yang H."/>
            <person name="Guo J."/>
            <person name="Deng Z."/>
            <person name="Luo H."/>
            <person name="Luo M."/>
            <person name="Zhao B."/>
        </authorList>
    </citation>
    <scope>NUCLEOTIDE SEQUENCE [LARGE SCALE GENOMIC DNA]</scope>
    <source>
        <strain evidence="3">ATCC 10762</strain>
        <strain evidence="4">ATCC 10762 / DSM 40127 / CCM 3239 / JCM 4008 / LMG 5968 / NBRC 12843 / NCIMB 8234 / A-377</strain>
    </source>
</reference>
<dbReference type="PIRSF" id="PIRSF006755">
    <property type="entry name" value="DTB_synth"/>
    <property type="match status" value="1"/>
</dbReference>
<keyword evidence="1" id="KW-0067">ATP-binding</keyword>
<dbReference type="Proteomes" id="UP000610124">
    <property type="component" value="Unassembled WGS sequence"/>
</dbReference>
<keyword evidence="1" id="KW-0547">Nucleotide-binding</keyword>
<feature type="active site" evidence="1">
    <location>
        <position position="39"/>
    </location>
</feature>
<feature type="binding site" evidence="1">
    <location>
        <position position="52"/>
    </location>
    <ligand>
        <name>Mg(2+)</name>
        <dbReference type="ChEBI" id="CHEBI:18420"/>
    </ligand>
</feature>
<dbReference type="InterPro" id="IPR004472">
    <property type="entry name" value="DTB_synth_BioD"/>
</dbReference>
<proteinExistence type="inferred from homology"/>
<dbReference type="EC" id="6.3.3.3" evidence="1"/>
<dbReference type="CDD" id="cd03109">
    <property type="entry name" value="DTBS"/>
    <property type="match status" value="1"/>
</dbReference>
<feature type="binding site" evidence="1">
    <location>
        <position position="43"/>
    </location>
    <ligand>
        <name>substrate</name>
    </ligand>
</feature>
<organism evidence="3 4">
    <name type="scientific">Kitasatospora aureofaciens</name>
    <name type="common">Streptomyces aureofaciens</name>
    <dbReference type="NCBI Taxonomy" id="1894"/>
    <lineage>
        <taxon>Bacteria</taxon>
        <taxon>Bacillati</taxon>
        <taxon>Actinomycetota</taxon>
        <taxon>Actinomycetes</taxon>
        <taxon>Kitasatosporales</taxon>
        <taxon>Streptomycetaceae</taxon>
        <taxon>Kitasatospora</taxon>
    </lineage>
</organism>
<gene>
    <name evidence="1 2" type="primary">bioD</name>
    <name evidence="2" type="ORF">GCM10010502_05450</name>
    <name evidence="3" type="ORF">HS99_0028255</name>
</gene>
<dbReference type="GO" id="GO:0005829">
    <property type="term" value="C:cytosol"/>
    <property type="evidence" value="ECO:0007669"/>
    <property type="project" value="TreeGrafter"/>
</dbReference>
<feature type="binding site" evidence="1">
    <location>
        <position position="111"/>
    </location>
    <ligand>
        <name>Mg(2+)</name>
        <dbReference type="ChEBI" id="CHEBI:18420"/>
    </ligand>
</feature>
<feature type="binding site" evidence="1">
    <location>
        <begin position="177"/>
        <end position="178"/>
    </location>
    <ligand>
        <name>ATP</name>
        <dbReference type="ChEBI" id="CHEBI:30616"/>
    </ligand>
</feature>
<reference evidence="2" key="1">
    <citation type="journal article" date="2014" name="Int. J. Syst. Evol. Microbiol.">
        <title>Complete genome sequence of Corynebacterium casei LMG S-19264T (=DSM 44701T), isolated from a smear-ripened cheese.</title>
        <authorList>
            <consortium name="US DOE Joint Genome Institute (JGI-PGF)"/>
            <person name="Walter F."/>
            <person name="Albersmeier A."/>
            <person name="Kalinowski J."/>
            <person name="Ruckert C."/>
        </authorList>
    </citation>
    <scope>NUCLEOTIDE SEQUENCE</scope>
    <source>
        <strain evidence="2">JCM 4434</strain>
    </source>
</reference>
<dbReference type="EMBL" id="BMUB01000001">
    <property type="protein sequence ID" value="GGU57765.1"/>
    <property type="molecule type" value="Genomic_DNA"/>
</dbReference>
<dbReference type="UniPathway" id="UPA00078">
    <property type="reaction ID" value="UER00161"/>
</dbReference>
<dbReference type="HAMAP" id="MF_00336">
    <property type="entry name" value="BioD"/>
    <property type="match status" value="1"/>
</dbReference>
<dbReference type="KEGG" id="kau:B6264_23540"/>
<evidence type="ECO:0000313" key="3">
    <source>
        <dbReference type="EMBL" id="OEV36661.1"/>
    </source>
</evidence>
<comment type="catalytic activity">
    <reaction evidence="1">
        <text>(7R,8S)-7,8-diammoniononanoate + CO2 + ATP = (4R,5S)-dethiobiotin + ADP + phosphate + 3 H(+)</text>
        <dbReference type="Rhea" id="RHEA:15805"/>
        <dbReference type="ChEBI" id="CHEBI:15378"/>
        <dbReference type="ChEBI" id="CHEBI:16526"/>
        <dbReference type="ChEBI" id="CHEBI:30616"/>
        <dbReference type="ChEBI" id="CHEBI:43474"/>
        <dbReference type="ChEBI" id="CHEBI:149469"/>
        <dbReference type="ChEBI" id="CHEBI:149473"/>
        <dbReference type="ChEBI" id="CHEBI:456216"/>
        <dbReference type="EC" id="6.3.3.3"/>
    </reaction>
</comment>
<dbReference type="Pfam" id="PF13500">
    <property type="entry name" value="AAA_26"/>
    <property type="match status" value="1"/>
</dbReference>
<feature type="binding site" evidence="1">
    <location>
        <position position="18"/>
    </location>
    <ligand>
        <name>Mg(2+)</name>
        <dbReference type="ChEBI" id="CHEBI:18420"/>
    </ligand>
</feature>
<dbReference type="GO" id="GO:0005524">
    <property type="term" value="F:ATP binding"/>
    <property type="evidence" value="ECO:0007669"/>
    <property type="project" value="UniProtKB-UniRule"/>
</dbReference>
<comment type="subcellular location">
    <subcellularLocation>
        <location evidence="1">Cytoplasm</location>
    </subcellularLocation>
</comment>
<evidence type="ECO:0000256" key="1">
    <source>
        <dbReference type="HAMAP-Rule" id="MF_00336"/>
    </source>
</evidence>
<keyword evidence="4" id="KW-1185">Reference proteome</keyword>
<dbReference type="GeneID" id="97483727"/>
<dbReference type="Proteomes" id="UP000037395">
    <property type="component" value="Unassembled WGS sequence"/>
</dbReference>
<keyword evidence="1" id="KW-0963">Cytoplasm</keyword>
<keyword evidence="1" id="KW-0479">Metal-binding</keyword>
<comment type="similarity">
    <text evidence="1">Belongs to the dethiobiotin synthetase family.</text>
</comment>
<accession>A0A1E7N7J4</accession>
<dbReference type="PANTHER" id="PTHR43210">
    <property type="entry name" value="DETHIOBIOTIN SYNTHETASE"/>
    <property type="match status" value="1"/>
</dbReference>
<dbReference type="GO" id="GO:0004141">
    <property type="term" value="F:dethiobiotin synthase activity"/>
    <property type="evidence" value="ECO:0007669"/>
    <property type="project" value="UniProtKB-UniRule"/>
</dbReference>
<evidence type="ECO:0000313" key="4">
    <source>
        <dbReference type="Proteomes" id="UP000037395"/>
    </source>
</evidence>
<dbReference type="GO" id="GO:0009102">
    <property type="term" value="P:biotin biosynthetic process"/>
    <property type="evidence" value="ECO:0007669"/>
    <property type="project" value="UniProtKB-UniRule"/>
</dbReference>
<dbReference type="Gene3D" id="3.40.50.300">
    <property type="entry name" value="P-loop containing nucleotide triphosphate hydrolases"/>
    <property type="match status" value="1"/>
</dbReference>
<dbReference type="InterPro" id="IPR027417">
    <property type="entry name" value="P-loop_NTPase"/>
</dbReference>
<comment type="subunit">
    <text evidence="1">Homodimer.</text>
</comment>
<dbReference type="EMBL" id="JPRF03000024">
    <property type="protein sequence ID" value="OEV36661.1"/>
    <property type="molecule type" value="Genomic_DNA"/>
</dbReference>
<feature type="binding site" evidence="1">
    <location>
        <position position="52"/>
    </location>
    <ligand>
        <name>ATP</name>
        <dbReference type="ChEBI" id="CHEBI:30616"/>
    </ligand>
</feature>
<feature type="binding site" evidence="1">
    <location>
        <begin position="14"/>
        <end position="19"/>
    </location>
    <ligand>
        <name>ATP</name>
        <dbReference type="ChEBI" id="CHEBI:30616"/>
    </ligand>
</feature>
<dbReference type="NCBIfam" id="TIGR00347">
    <property type="entry name" value="bioD"/>
    <property type="match status" value="1"/>
</dbReference>
<dbReference type="SUPFAM" id="SSF52540">
    <property type="entry name" value="P-loop containing nucleoside triphosphate hydrolases"/>
    <property type="match status" value="1"/>
</dbReference>
<comment type="caution">
    <text evidence="1">Lacks conserved residue(s) required for the propagation of feature annotation.</text>
</comment>
<keyword evidence="1" id="KW-0093">Biotin biosynthesis</keyword>